<dbReference type="Pfam" id="PF05191">
    <property type="entry name" value="ADK_lid"/>
    <property type="match status" value="1"/>
</dbReference>
<comment type="subcellular location">
    <subcellularLocation>
        <location evidence="4 6">Cytoplasm</location>
    </subcellularLocation>
</comment>
<protein>
    <recommendedName>
        <fullName evidence="4 6">Adenylate kinase</fullName>
        <shortName evidence="4">AK</shortName>
        <ecNumber evidence="4 6">2.7.4.3</ecNumber>
    </recommendedName>
    <alternativeName>
        <fullName evidence="4">ATP-AMP transphosphorylase</fullName>
    </alternativeName>
    <alternativeName>
        <fullName evidence="4">ATP:AMP phosphotransferase</fullName>
    </alternativeName>
    <alternativeName>
        <fullName evidence="4">Adenylate monophosphate kinase</fullName>
    </alternativeName>
</protein>
<comment type="domain">
    <text evidence="4">Consists of three domains, a large central CORE domain and two small peripheral domains, NMPbind and LID, which undergo movements during catalysis. The LID domain closes over the site of phosphoryl transfer upon ATP binding. Assembling and dissambling the active center during each catalytic cycle provides an effective means to prevent ATP hydrolysis. Some bacteria have evolved a zinc-coordinating structure that stabilizes the LID domain.</text>
</comment>
<name>A0A133V8X8_9EURY</name>
<dbReference type="GO" id="GO:0005524">
    <property type="term" value="F:ATP binding"/>
    <property type="evidence" value="ECO:0007669"/>
    <property type="project" value="UniProtKB-UniRule"/>
</dbReference>
<dbReference type="InterPro" id="IPR027417">
    <property type="entry name" value="P-loop_NTPase"/>
</dbReference>
<comment type="pathway">
    <text evidence="4">Purine metabolism; AMP biosynthesis via salvage pathway; AMP from ADP: step 1/1.</text>
</comment>
<proteinExistence type="inferred from homology"/>
<dbReference type="InterPro" id="IPR007862">
    <property type="entry name" value="Adenylate_kinase_lid-dom"/>
</dbReference>
<feature type="binding site" evidence="4">
    <location>
        <position position="92"/>
    </location>
    <ligand>
        <name>AMP</name>
        <dbReference type="ChEBI" id="CHEBI:456215"/>
    </ligand>
</feature>
<dbReference type="NCBIfam" id="TIGR01351">
    <property type="entry name" value="adk"/>
    <property type="match status" value="1"/>
</dbReference>
<dbReference type="AlphaFoldDB" id="A0A133V8X8"/>
<dbReference type="EC" id="2.7.4.3" evidence="4 6"/>
<keyword evidence="3 4" id="KW-0418">Kinase</keyword>
<feature type="binding site" evidence="4">
    <location>
        <begin position="10"/>
        <end position="15"/>
    </location>
    <ligand>
        <name>ATP</name>
        <dbReference type="ChEBI" id="CHEBI:30616"/>
    </ligand>
</feature>
<dbReference type="GO" id="GO:0005737">
    <property type="term" value="C:cytoplasm"/>
    <property type="evidence" value="ECO:0007669"/>
    <property type="project" value="UniProtKB-SubCell"/>
</dbReference>
<keyword evidence="4" id="KW-0963">Cytoplasm</keyword>
<evidence type="ECO:0000256" key="4">
    <source>
        <dbReference type="HAMAP-Rule" id="MF_00235"/>
    </source>
</evidence>
<sequence length="214" mass="24384">MNIVVLGPPGAGKGTHSSRISDRYDLIHITTGDIIRDEISRETEIGRKAKKYVQSGKLVPDEIVIEMMRKRLARKDCKDGFVLDGFPRTVNQAEALDEITDIDVVINLGVPKDVLIKRLSSRRICRDCGEVYNLVSMRSEKPGVCDECGGELYQREDDRPEVVEKRLEEYDKQTKPVLGYYRKKSKVKDVIIKKEEPVEKIVQMVFDALDETVD</sequence>
<dbReference type="CDD" id="cd01428">
    <property type="entry name" value="ADK"/>
    <property type="match status" value="1"/>
</dbReference>
<dbReference type="GO" id="GO:0004017">
    <property type="term" value="F:AMP kinase activity"/>
    <property type="evidence" value="ECO:0007669"/>
    <property type="project" value="UniProtKB-UniRule"/>
</dbReference>
<organism evidence="8 9">
    <name type="scientific">candidate division MSBL1 archaeon SCGC-AAA261D19</name>
    <dbReference type="NCBI Taxonomy" id="1698273"/>
    <lineage>
        <taxon>Archaea</taxon>
        <taxon>Methanobacteriati</taxon>
        <taxon>Methanobacteriota</taxon>
        <taxon>candidate division MSBL1</taxon>
    </lineage>
</organism>
<evidence type="ECO:0000259" key="7">
    <source>
        <dbReference type="Pfam" id="PF05191"/>
    </source>
</evidence>
<feature type="domain" description="Adenylate kinase active site lid" evidence="7">
    <location>
        <begin position="122"/>
        <end position="157"/>
    </location>
</feature>
<feature type="binding site" evidence="4">
    <location>
        <position position="125"/>
    </location>
    <ligand>
        <name>Zn(2+)</name>
        <dbReference type="ChEBI" id="CHEBI:29105"/>
        <note>structural</note>
    </ligand>
</feature>
<feature type="binding site" evidence="4">
    <location>
        <position position="148"/>
    </location>
    <ligand>
        <name>Zn(2+)</name>
        <dbReference type="ChEBI" id="CHEBI:29105"/>
        <note>structural</note>
    </ligand>
</feature>
<keyword evidence="4" id="KW-0479">Metal-binding</keyword>
<feature type="binding site" evidence="4">
    <location>
        <begin position="131"/>
        <end position="132"/>
    </location>
    <ligand>
        <name>ATP</name>
        <dbReference type="ChEBI" id="CHEBI:30616"/>
    </ligand>
</feature>
<comment type="function">
    <text evidence="4">Catalyzes the reversible transfer of the terminal phosphate group between ATP and AMP. Plays an important role in cellular energy homeostasis and in adenine nucleotide metabolism.</text>
</comment>
<gene>
    <name evidence="4" type="primary">adk</name>
    <name evidence="8" type="ORF">AKJ43_00025</name>
</gene>
<keyword evidence="1 4" id="KW-0808">Transferase</keyword>
<keyword evidence="2 4" id="KW-0547">Nucleotide-binding</keyword>
<dbReference type="InterPro" id="IPR006259">
    <property type="entry name" value="Adenyl_kin_sub"/>
</dbReference>
<dbReference type="PRINTS" id="PR00094">
    <property type="entry name" value="ADENYLTKNASE"/>
</dbReference>
<feature type="binding site" evidence="4">
    <location>
        <position position="196"/>
    </location>
    <ligand>
        <name>ATP</name>
        <dbReference type="ChEBI" id="CHEBI:30616"/>
    </ligand>
</feature>
<dbReference type="FunFam" id="3.40.50.300:FF:000106">
    <property type="entry name" value="Adenylate kinase mitochondrial"/>
    <property type="match status" value="1"/>
</dbReference>
<dbReference type="SUPFAM" id="SSF57774">
    <property type="entry name" value="Microbial and mitochondrial ADK, insert 'zinc finger' domain"/>
    <property type="match status" value="1"/>
</dbReference>
<comment type="similarity">
    <text evidence="4 5">Belongs to the adenylate kinase family.</text>
</comment>
<comment type="caution">
    <text evidence="8">The sequence shown here is derived from an EMBL/GenBank/DDBJ whole genome shotgun (WGS) entry which is preliminary data.</text>
</comment>
<keyword evidence="4" id="KW-0862">Zinc</keyword>
<evidence type="ECO:0000313" key="9">
    <source>
        <dbReference type="Proteomes" id="UP000070400"/>
    </source>
</evidence>
<comment type="subunit">
    <text evidence="4 6">Monomer.</text>
</comment>
<dbReference type="HAMAP" id="MF_00235">
    <property type="entry name" value="Adenylate_kinase_Adk"/>
    <property type="match status" value="1"/>
</dbReference>
<feature type="binding site" evidence="4">
    <location>
        <position position="122"/>
    </location>
    <ligand>
        <name>ATP</name>
        <dbReference type="ChEBI" id="CHEBI:30616"/>
    </ligand>
</feature>
<evidence type="ECO:0000256" key="3">
    <source>
        <dbReference type="ARBA" id="ARBA00022777"/>
    </source>
</evidence>
<dbReference type="GO" id="GO:0044209">
    <property type="term" value="P:AMP salvage"/>
    <property type="evidence" value="ECO:0007669"/>
    <property type="project" value="UniProtKB-UniRule"/>
</dbReference>
<accession>A0A133V8X8</accession>
<dbReference type="InterPro" id="IPR000850">
    <property type="entry name" value="Adenylat/UMP-CMP_kin"/>
</dbReference>
<keyword evidence="4" id="KW-0545">Nucleotide biosynthesis</keyword>
<evidence type="ECO:0000256" key="5">
    <source>
        <dbReference type="RuleBase" id="RU003330"/>
    </source>
</evidence>
<dbReference type="Pfam" id="PF00406">
    <property type="entry name" value="ADK"/>
    <property type="match status" value="1"/>
</dbReference>
<reference evidence="8 9" key="1">
    <citation type="journal article" date="2016" name="Sci. Rep.">
        <title>Metabolic traits of an uncultured archaeal lineage -MSBL1- from brine pools of the Red Sea.</title>
        <authorList>
            <person name="Mwirichia R."/>
            <person name="Alam I."/>
            <person name="Rashid M."/>
            <person name="Vinu M."/>
            <person name="Ba-Alawi W."/>
            <person name="Anthony Kamau A."/>
            <person name="Kamanda Ngugi D."/>
            <person name="Goker M."/>
            <person name="Klenk H.P."/>
            <person name="Bajic V."/>
            <person name="Stingl U."/>
        </authorList>
    </citation>
    <scope>NUCLEOTIDE SEQUENCE [LARGE SCALE GENOMIC DNA]</scope>
    <source>
        <strain evidence="8">SCGC-AAA261D19</strain>
    </source>
</reference>
<dbReference type="InterPro" id="IPR033690">
    <property type="entry name" value="Adenylat_kinase_CS"/>
</dbReference>
<feature type="region of interest" description="LID" evidence="4">
    <location>
        <begin position="121"/>
        <end position="158"/>
    </location>
</feature>
<dbReference type="Gene3D" id="3.40.50.300">
    <property type="entry name" value="P-loop containing nucleotide triphosphate hydrolases"/>
    <property type="match status" value="1"/>
</dbReference>
<dbReference type="Proteomes" id="UP000070400">
    <property type="component" value="Unassembled WGS sequence"/>
</dbReference>
<feature type="binding site" evidence="4">
    <location>
        <position position="128"/>
    </location>
    <ligand>
        <name>Zn(2+)</name>
        <dbReference type="ChEBI" id="CHEBI:29105"/>
        <note>structural</note>
    </ligand>
</feature>
<comment type="catalytic activity">
    <reaction evidence="4 6">
        <text>AMP + ATP = 2 ADP</text>
        <dbReference type="Rhea" id="RHEA:12973"/>
        <dbReference type="ChEBI" id="CHEBI:30616"/>
        <dbReference type="ChEBI" id="CHEBI:456215"/>
        <dbReference type="ChEBI" id="CHEBI:456216"/>
        <dbReference type="EC" id="2.7.4.3"/>
    </reaction>
</comment>
<evidence type="ECO:0000256" key="2">
    <source>
        <dbReference type="ARBA" id="ARBA00022741"/>
    </source>
</evidence>
<keyword evidence="4 6" id="KW-0067">ATP-binding</keyword>
<evidence type="ECO:0000256" key="1">
    <source>
        <dbReference type="ARBA" id="ARBA00022679"/>
    </source>
</evidence>
<dbReference type="PATRIC" id="fig|1698273.3.peg.5"/>
<feature type="region of interest" description="NMP" evidence="4">
    <location>
        <begin position="30"/>
        <end position="59"/>
    </location>
</feature>
<dbReference type="GO" id="GO:0008270">
    <property type="term" value="F:zinc ion binding"/>
    <property type="evidence" value="ECO:0007669"/>
    <property type="project" value="UniProtKB-UniRule"/>
</dbReference>
<evidence type="ECO:0000313" key="8">
    <source>
        <dbReference type="EMBL" id="KXB02894.1"/>
    </source>
</evidence>
<evidence type="ECO:0000256" key="6">
    <source>
        <dbReference type="RuleBase" id="RU003331"/>
    </source>
</evidence>
<feature type="binding site" evidence="4">
    <location>
        <position position="36"/>
    </location>
    <ligand>
        <name>AMP</name>
        <dbReference type="ChEBI" id="CHEBI:456215"/>
    </ligand>
</feature>
<feature type="binding site" evidence="4">
    <location>
        <position position="145"/>
    </location>
    <ligand>
        <name>Zn(2+)</name>
        <dbReference type="ChEBI" id="CHEBI:29105"/>
        <note>structural</note>
    </ligand>
</feature>
<keyword evidence="9" id="KW-1185">Reference proteome</keyword>
<dbReference type="EMBL" id="LHXX01000001">
    <property type="protein sequence ID" value="KXB02894.1"/>
    <property type="molecule type" value="Genomic_DNA"/>
</dbReference>
<dbReference type="PROSITE" id="PS00113">
    <property type="entry name" value="ADENYLATE_KINASE"/>
    <property type="match status" value="1"/>
</dbReference>
<dbReference type="InterPro" id="IPR036193">
    <property type="entry name" value="ADK_active_lid_dom_sf"/>
</dbReference>
<dbReference type="NCBIfam" id="NF001381">
    <property type="entry name" value="PRK00279.1-3"/>
    <property type="match status" value="1"/>
</dbReference>
<feature type="binding site" evidence="4">
    <location>
        <begin position="85"/>
        <end position="88"/>
    </location>
    <ligand>
        <name>AMP</name>
        <dbReference type="ChEBI" id="CHEBI:456215"/>
    </ligand>
</feature>
<feature type="binding site" evidence="4">
    <location>
        <position position="31"/>
    </location>
    <ligand>
        <name>AMP</name>
        <dbReference type="ChEBI" id="CHEBI:456215"/>
    </ligand>
</feature>
<feature type="binding site" evidence="4">
    <location>
        <position position="155"/>
    </location>
    <ligand>
        <name>AMP</name>
        <dbReference type="ChEBI" id="CHEBI:456215"/>
    </ligand>
</feature>
<dbReference type="SUPFAM" id="SSF52540">
    <property type="entry name" value="P-loop containing nucleoside triphosphate hydrolases"/>
    <property type="match status" value="1"/>
</dbReference>
<dbReference type="NCBIfam" id="NF001380">
    <property type="entry name" value="PRK00279.1-2"/>
    <property type="match status" value="1"/>
</dbReference>
<feature type="binding site" evidence="4">
    <location>
        <begin position="57"/>
        <end position="59"/>
    </location>
    <ligand>
        <name>AMP</name>
        <dbReference type="ChEBI" id="CHEBI:456215"/>
    </ligand>
</feature>
<dbReference type="PANTHER" id="PTHR23359">
    <property type="entry name" value="NUCLEOTIDE KINASE"/>
    <property type="match status" value="1"/>
</dbReference>
<feature type="binding site" evidence="4">
    <location>
        <position position="166"/>
    </location>
    <ligand>
        <name>AMP</name>
        <dbReference type="ChEBI" id="CHEBI:456215"/>
    </ligand>
</feature>
<dbReference type="UniPathway" id="UPA00588">
    <property type="reaction ID" value="UER00649"/>
</dbReference>